<keyword evidence="2" id="KW-1185">Reference proteome</keyword>
<dbReference type="Proteomes" id="UP000294555">
    <property type="component" value="Unassembled WGS sequence"/>
</dbReference>
<organism evidence="1 2">
    <name type="scientific">Sodalis ligni</name>
    <dbReference type="NCBI Taxonomy" id="2697027"/>
    <lineage>
        <taxon>Bacteria</taxon>
        <taxon>Pseudomonadati</taxon>
        <taxon>Pseudomonadota</taxon>
        <taxon>Gammaproteobacteria</taxon>
        <taxon>Enterobacterales</taxon>
        <taxon>Bruguierivoracaceae</taxon>
        <taxon>Sodalis</taxon>
    </lineage>
</organism>
<name>A0A4R1N760_9GAMM</name>
<dbReference type="EMBL" id="SJOI01000001">
    <property type="protein sequence ID" value="TCL03114.1"/>
    <property type="molecule type" value="Genomic_DNA"/>
</dbReference>
<evidence type="ECO:0000313" key="1">
    <source>
        <dbReference type="EMBL" id="TCL03114.1"/>
    </source>
</evidence>
<accession>A0A4R1N760</accession>
<evidence type="ECO:0000313" key="2">
    <source>
        <dbReference type="Proteomes" id="UP000294555"/>
    </source>
</evidence>
<reference evidence="1 2" key="1">
    <citation type="submission" date="2019-02" db="EMBL/GenBank/DDBJ databases">
        <title>Investigation of anaerobic lignin degradation for improved lignocellulosic biofuels.</title>
        <authorList>
            <person name="Deangelis K."/>
        </authorList>
    </citation>
    <scope>NUCLEOTIDE SEQUENCE [LARGE SCALE GENOMIC DNA]</scope>
    <source>
        <strain evidence="1 2">159R</strain>
    </source>
</reference>
<sequence>MYVRKGFSMDFSTKKCNNEIIKLPFDLHKKVQVLCRELDCIDRMKVQHPSNTEPSAIKLEQHCHALGLHNITESMLKKVEPLVKHPGYIVFLEGYHKTLQELKIKFLLKSIIENPLDWEDYGLCCEIYDGLMSYYHSARCTLSQCDLTYQNISLKNIQRFLAVFKYNFAYSLAYNAVRAPEDINNFHYYSAMKELSDQGLDKDLCHKIVNQGNALRIVQESYLESETTGMDNDLLVIHLKREDAIYREMTCGHSADIGR</sequence>
<comment type="caution">
    <text evidence="1">The sequence shown here is derived from an EMBL/GenBank/DDBJ whole genome shotgun (WGS) entry which is preliminary data.</text>
</comment>
<proteinExistence type="predicted"/>
<dbReference type="AlphaFoldDB" id="A0A4R1N760"/>
<protein>
    <submittedName>
        <fullName evidence="1">Uncharacterized protein</fullName>
    </submittedName>
</protein>
<gene>
    <name evidence="1" type="ORF">EZJ58_1156</name>
</gene>